<feature type="transmembrane region" description="Helical" evidence="1">
    <location>
        <begin position="36"/>
        <end position="67"/>
    </location>
</feature>
<name>A0AAP5TBA4_9LACO</name>
<accession>A0AAP5TBA4</accession>
<reference evidence="2" key="2">
    <citation type="submission" date="2019-10" db="EMBL/GenBank/DDBJ databases">
        <title>Malate fermentation in French cider.</title>
        <authorList>
            <person name="Cousin F.J."/>
            <person name="Medina Fernandez S."/>
            <person name="Misery B."/>
            <person name="Laplace J.-M."/>
            <person name="Cretenet M."/>
        </authorList>
    </citation>
    <scope>NUCLEOTIDE SEQUENCE</scope>
    <source>
        <strain evidence="2">UCMA15901</strain>
    </source>
</reference>
<evidence type="ECO:0000313" key="4">
    <source>
        <dbReference type="Proteomes" id="UP000077280"/>
    </source>
</evidence>
<feature type="transmembrane region" description="Helical" evidence="1">
    <location>
        <begin position="79"/>
        <end position="97"/>
    </location>
</feature>
<feature type="transmembrane region" description="Helical" evidence="1">
    <location>
        <begin position="6"/>
        <end position="24"/>
    </location>
</feature>
<protein>
    <submittedName>
        <fullName evidence="2">YibE/F family protein</fullName>
    </submittedName>
</protein>
<dbReference type="InterPro" id="IPR014564">
    <property type="entry name" value="UCP031503_TM"/>
</dbReference>
<comment type="caution">
    <text evidence="2">The sequence shown here is derived from an EMBL/GenBank/DDBJ whole genome shotgun (WGS) entry which is preliminary data.</text>
</comment>
<dbReference type="InterPro" id="IPR012507">
    <property type="entry name" value="YibE_F"/>
</dbReference>
<dbReference type="Proteomes" id="UP001275867">
    <property type="component" value="Unassembled WGS sequence"/>
</dbReference>
<evidence type="ECO:0000313" key="5">
    <source>
        <dbReference type="Proteomes" id="UP001275867"/>
    </source>
</evidence>
<proteinExistence type="predicted"/>
<feature type="transmembrane region" description="Helical" evidence="1">
    <location>
        <begin position="178"/>
        <end position="201"/>
    </location>
</feature>
<keyword evidence="1" id="KW-0472">Membrane</keyword>
<organism evidence="2 5">
    <name type="scientific">Pediococcus parvulus</name>
    <dbReference type="NCBI Taxonomy" id="54062"/>
    <lineage>
        <taxon>Bacteria</taxon>
        <taxon>Bacillati</taxon>
        <taxon>Bacillota</taxon>
        <taxon>Bacilli</taxon>
        <taxon>Lactobacillales</taxon>
        <taxon>Lactobacillaceae</taxon>
        <taxon>Pediococcus</taxon>
    </lineage>
</organism>
<dbReference type="PANTHER" id="PTHR41771">
    <property type="entry name" value="MEMBRANE PROTEIN-RELATED"/>
    <property type="match status" value="1"/>
</dbReference>
<keyword evidence="4" id="KW-1185">Reference proteome</keyword>
<evidence type="ECO:0000256" key="1">
    <source>
        <dbReference type="SAM" id="Phobius"/>
    </source>
</evidence>
<reference evidence="3 4" key="1">
    <citation type="submission" date="2016-05" db="EMBL/GenBank/DDBJ databases">
        <title>Draft genome sequence of Pediococcus parvulus 2.6, a probiotic beta-glucan producer strain.</title>
        <authorList>
            <person name="Mohedano M.L."/>
            <person name="Perez-Ramos A."/>
            <person name="Duenas M.T."/>
            <person name="Lamontanara A."/>
            <person name="Orru L."/>
            <person name="Spano G."/>
            <person name="Capozzi V."/>
            <person name="Lopez P."/>
        </authorList>
    </citation>
    <scope>NUCLEOTIDE SEQUENCE [LARGE SCALE GENOMIC DNA]</scope>
    <source>
        <strain evidence="3 4">2.6</strain>
    </source>
</reference>
<dbReference type="Pfam" id="PF07907">
    <property type="entry name" value="YibE_F"/>
    <property type="match status" value="1"/>
</dbReference>
<sequence>MSTISVLVLILFVAMVLVGGLQGLKSFLSLVINFALIFMTVVLIGLNFPILGITLLNAVIILAVTIYLGDDDPLTTETAFYGSVLVMVLVVLLIIPMEHWAVVQGFGNENTEDLEGMSLLVGIKFLDVSIATTILSSLGAIAEAAIAISAGLGEILSQNPEIPVTRLFKDGMSVGRQIIGTTFNTLFFGFFGGFLGLFIWFERLNYTWGEFVNNKIFVSELLMILISFVGVILTIPVTTWVMELKVQRKRAKKIG</sequence>
<dbReference type="Proteomes" id="UP000077280">
    <property type="component" value="Unassembled WGS sequence"/>
</dbReference>
<dbReference type="GeneID" id="93383712"/>
<keyword evidence="1" id="KW-0812">Transmembrane</keyword>
<keyword evidence="1" id="KW-1133">Transmembrane helix</keyword>
<evidence type="ECO:0000313" key="2">
    <source>
        <dbReference type="EMBL" id="MDV7694112.1"/>
    </source>
</evidence>
<dbReference type="RefSeq" id="WP_068807618.1">
    <property type="nucleotide sequence ID" value="NZ_LXND01000069.1"/>
</dbReference>
<dbReference type="EMBL" id="LXND01000069">
    <property type="protein sequence ID" value="OAD63493.1"/>
    <property type="molecule type" value="Genomic_DNA"/>
</dbReference>
<evidence type="ECO:0000313" key="3">
    <source>
        <dbReference type="EMBL" id="OAD63493.1"/>
    </source>
</evidence>
<dbReference type="PIRSF" id="PIRSF031503">
    <property type="entry name" value="UCP031503_mp"/>
    <property type="match status" value="1"/>
</dbReference>
<gene>
    <name evidence="3" type="ORF">A7K95_09155</name>
    <name evidence="2" type="ORF">GA842_04270</name>
</gene>
<feature type="transmembrane region" description="Helical" evidence="1">
    <location>
        <begin position="221"/>
        <end position="242"/>
    </location>
</feature>
<dbReference type="PANTHER" id="PTHR41771:SF1">
    <property type="entry name" value="MEMBRANE PROTEIN"/>
    <property type="match status" value="1"/>
</dbReference>
<dbReference type="AlphaFoldDB" id="A0AAP5TBA4"/>
<dbReference type="EMBL" id="WERX01000010">
    <property type="protein sequence ID" value="MDV7694112.1"/>
    <property type="molecule type" value="Genomic_DNA"/>
</dbReference>